<feature type="compositionally biased region" description="Polar residues" evidence="5">
    <location>
        <begin position="32"/>
        <end position="55"/>
    </location>
</feature>
<dbReference type="Proteomes" id="UP000216074">
    <property type="component" value="Unassembled WGS sequence"/>
</dbReference>
<dbReference type="SUPFAM" id="SSF52799">
    <property type="entry name" value="(Phosphotyrosine protein) phosphatases II"/>
    <property type="match status" value="1"/>
</dbReference>
<keyword evidence="2" id="KW-0378">Hydrolase</keyword>
<dbReference type="PANTHER" id="PTHR42988:SF2">
    <property type="entry name" value="CYCLIC NUCLEOTIDE PHOSPHODIESTERASE CBUA0032-RELATED"/>
    <property type="match status" value="1"/>
</dbReference>
<evidence type="ECO:0000256" key="4">
    <source>
        <dbReference type="ARBA" id="ARBA00025742"/>
    </source>
</evidence>
<protein>
    <submittedName>
        <fullName evidence="7">Phosphoesterase</fullName>
    </submittedName>
</protein>
<organism evidence="7 8">
    <name type="scientific">Bifidobacterium hapali</name>
    <dbReference type="NCBI Taxonomy" id="1630172"/>
    <lineage>
        <taxon>Bacteria</taxon>
        <taxon>Bacillati</taxon>
        <taxon>Actinomycetota</taxon>
        <taxon>Actinomycetes</taxon>
        <taxon>Bifidobacteriales</taxon>
        <taxon>Bifidobacteriaceae</taxon>
        <taxon>Bifidobacterium</taxon>
    </lineage>
</organism>
<accession>A0A261G0G4</accession>
<evidence type="ECO:0000256" key="5">
    <source>
        <dbReference type="SAM" id="MobiDB-lite"/>
    </source>
</evidence>
<evidence type="ECO:0000256" key="3">
    <source>
        <dbReference type="ARBA" id="ARBA00023004"/>
    </source>
</evidence>
<gene>
    <name evidence="7" type="ORF">BHAP_0774</name>
</gene>
<evidence type="ECO:0000256" key="1">
    <source>
        <dbReference type="ARBA" id="ARBA00022723"/>
    </source>
</evidence>
<name>A0A261G0G4_9BIFI</name>
<evidence type="ECO:0000256" key="2">
    <source>
        <dbReference type="ARBA" id="ARBA00022801"/>
    </source>
</evidence>
<dbReference type="InterPro" id="IPR029052">
    <property type="entry name" value="Metallo-depent_PP-like"/>
</dbReference>
<feature type="domain" description="Tyrosine specific protein phosphatases" evidence="6">
    <location>
        <begin position="173"/>
        <end position="231"/>
    </location>
</feature>
<proteinExistence type="inferred from homology"/>
<evidence type="ECO:0000313" key="7">
    <source>
        <dbReference type="EMBL" id="OZG64920.1"/>
    </source>
</evidence>
<dbReference type="GO" id="GO:0004721">
    <property type="term" value="F:phosphoprotein phosphatase activity"/>
    <property type="evidence" value="ECO:0007669"/>
    <property type="project" value="InterPro"/>
</dbReference>
<dbReference type="Pfam" id="PF13350">
    <property type="entry name" value="Y_phosphatase3"/>
    <property type="match status" value="1"/>
</dbReference>
<dbReference type="PROSITE" id="PS50056">
    <property type="entry name" value="TYR_PHOSPHATASE_2"/>
    <property type="match status" value="1"/>
</dbReference>
<feature type="region of interest" description="Disordered" evidence="5">
    <location>
        <begin position="22"/>
        <end position="59"/>
    </location>
</feature>
<dbReference type="GO" id="GO:0046872">
    <property type="term" value="F:metal ion binding"/>
    <property type="evidence" value="ECO:0007669"/>
    <property type="project" value="UniProtKB-KW"/>
</dbReference>
<dbReference type="AlphaFoldDB" id="A0A261G0G4"/>
<comment type="caution">
    <text evidence="7">The sequence shown here is derived from an EMBL/GenBank/DDBJ whole genome shotgun (WGS) entry which is preliminary data.</text>
</comment>
<keyword evidence="8" id="KW-1185">Reference proteome</keyword>
<dbReference type="Gene3D" id="3.90.190.10">
    <property type="entry name" value="Protein tyrosine phosphatase superfamily"/>
    <property type="match status" value="1"/>
</dbReference>
<dbReference type="InterPro" id="IPR026893">
    <property type="entry name" value="Tyr/Ser_Pase_IphP-type"/>
</dbReference>
<evidence type="ECO:0000259" key="6">
    <source>
        <dbReference type="PROSITE" id="PS50056"/>
    </source>
</evidence>
<comment type="similarity">
    <text evidence="4">Belongs to the cyclic nucleotide phosphodiesterase class-III family.</text>
</comment>
<dbReference type="OrthoDB" id="1188001at2"/>
<evidence type="ECO:0000313" key="8">
    <source>
        <dbReference type="Proteomes" id="UP000216074"/>
    </source>
</evidence>
<dbReference type="Pfam" id="PF00149">
    <property type="entry name" value="Metallophos"/>
    <property type="match status" value="1"/>
</dbReference>
<dbReference type="EMBL" id="MWWY01000016">
    <property type="protein sequence ID" value="OZG64920.1"/>
    <property type="molecule type" value="Genomic_DNA"/>
</dbReference>
<keyword evidence="1" id="KW-0479">Metal-binding</keyword>
<sequence>MNSCGTSGVSPVDNGILSATTASAAPRRLPNESPSTAPCSAESSAIHTSSHSAQPTAEPLHLEHCPNARIAARRIDGTPWLIRSAAPDKLTAEGESQLHNLNVTTIVDLREPDEGHPRQFAGITTVKTPIYCLPNGAPRTGTLDGIYTFMLEQRGPQLACAVAAIADAPGTALVHCSIGKDRTGLVVALARLVAGDPQDAIIADYARSASGLNDQIRQKTFAEVACDAPYDPQRTETLHMRLDSPASMMIAICDWLDAHGGAAHYLKDHGLTSEQLNRLRSKRQATAGITPHTLTVPVEQSPVHAAPVTRATTAVQQPASTQSAISAPHAAAATAVTTTLVAESAEPSPSTQYTSHNPHDLQRLTIVHLSDIHAELPPQRLFGRVNPLRALEFVPYYLRALAVHPDVIVVSGDLIHRDIRAYQPVAEALQQLAENVKAPLCAVPGNHDDTDEATAALSVCANITCAPSVITVNGYDIYLLDSSEGRLSDNTLSTLRERLQCKPTESHNNIHPSILVMHHSPVPSLMPGLRQVNLRNADDLAAAIDGAHVRLILAGHFHHAMQATFAGVPVSVAPSMAYEQRMDAGAGFVEGRSGAAFTIEELSADGCLRVTTVPISLDDDVLFSVPAGTSTHPSHHLHRSVA</sequence>
<dbReference type="Gene3D" id="3.60.21.10">
    <property type="match status" value="1"/>
</dbReference>
<dbReference type="InterPro" id="IPR004843">
    <property type="entry name" value="Calcineurin-like_PHP"/>
</dbReference>
<keyword evidence="3" id="KW-0408">Iron</keyword>
<dbReference type="InterPro" id="IPR016130">
    <property type="entry name" value="Tyr_Pase_AS"/>
</dbReference>
<dbReference type="PANTHER" id="PTHR42988">
    <property type="entry name" value="PHOSPHOHYDROLASE"/>
    <property type="match status" value="1"/>
</dbReference>
<dbReference type="PROSITE" id="PS00383">
    <property type="entry name" value="TYR_PHOSPHATASE_1"/>
    <property type="match status" value="1"/>
</dbReference>
<dbReference type="InterPro" id="IPR050884">
    <property type="entry name" value="CNP_phosphodiesterase-III"/>
</dbReference>
<dbReference type="InterPro" id="IPR029021">
    <property type="entry name" value="Prot-tyrosine_phosphatase-like"/>
</dbReference>
<reference evidence="7 8" key="1">
    <citation type="journal article" date="2017" name="BMC Genomics">
        <title>Comparative genomic and phylogenomic analyses of the Bifidobacteriaceae family.</title>
        <authorList>
            <person name="Lugli G.A."/>
            <person name="Milani C."/>
            <person name="Turroni F."/>
            <person name="Duranti S."/>
            <person name="Mancabelli L."/>
            <person name="Mangifesta M."/>
            <person name="Ferrario C."/>
            <person name="Modesto M."/>
            <person name="Mattarelli P."/>
            <person name="Jiri K."/>
            <person name="van Sinderen D."/>
            <person name="Ventura M."/>
        </authorList>
    </citation>
    <scope>NUCLEOTIDE SEQUENCE [LARGE SCALE GENOMIC DNA]</scope>
    <source>
        <strain evidence="7 8">DSM 100202</strain>
    </source>
</reference>
<dbReference type="SUPFAM" id="SSF56300">
    <property type="entry name" value="Metallo-dependent phosphatases"/>
    <property type="match status" value="1"/>
</dbReference>
<dbReference type="InterPro" id="IPR000387">
    <property type="entry name" value="Tyr_Pase_dom"/>
</dbReference>
<dbReference type="RefSeq" id="WP_094729432.1">
    <property type="nucleotide sequence ID" value="NZ_MWWY01000016.1"/>
</dbReference>